<comment type="caution">
    <text evidence="5">The sequence shown here is derived from an EMBL/GenBank/DDBJ whole genome shotgun (WGS) entry which is preliminary data.</text>
</comment>
<dbReference type="GO" id="GO:0003700">
    <property type="term" value="F:DNA-binding transcription factor activity"/>
    <property type="evidence" value="ECO:0007669"/>
    <property type="project" value="InterPro"/>
</dbReference>
<dbReference type="InterPro" id="IPR009057">
    <property type="entry name" value="Homeodomain-like_sf"/>
</dbReference>
<dbReference type="PANTHER" id="PTHR46796:SF6">
    <property type="entry name" value="ARAC SUBFAMILY"/>
    <property type="match status" value="1"/>
</dbReference>
<sequence>MPLMLVNTRQDDITGRFWEGADERPAALVAEPFGTAPAPSFEILTLARLRAGGAPTRPFRPDRHCLVTLSSGALRHSVDFREHAVAPGQWLWARPGQVQRWGALDRAEGTVIRFATGFLDPDTAIGVCADDPHAPVLRVPAADDHALLRAATTQLQWEHSADRLAPDTRRQVLRHLLAVLVLRVASLPSASPGTEQGEVYLSFRDAVERDFANTRTLNDYAEALACSPRTLSRATIAAVGMPAKEFIDRRVVLEAKRMLACSTIPAARIGERLGFSSATNFNKFFAQRTGTTPIAFRSEILAPR</sequence>
<dbReference type="SUPFAM" id="SSF46689">
    <property type="entry name" value="Homeodomain-like"/>
    <property type="match status" value="1"/>
</dbReference>
<reference evidence="5 6" key="1">
    <citation type="submission" date="2018-03" db="EMBL/GenBank/DDBJ databases">
        <title>Genomic Encyclopedia of Type Strains, Phase III (KMG-III): the genomes of soil and plant-associated and newly described type strains.</title>
        <authorList>
            <person name="Whitman W."/>
        </authorList>
    </citation>
    <scope>NUCLEOTIDE SEQUENCE [LARGE SCALE GENOMIC DNA]</scope>
    <source>
        <strain evidence="5 6">CGMCC 4.7067</strain>
    </source>
</reference>
<dbReference type="Pfam" id="PF12833">
    <property type="entry name" value="HTH_18"/>
    <property type="match status" value="1"/>
</dbReference>
<evidence type="ECO:0000313" key="6">
    <source>
        <dbReference type="Proteomes" id="UP000238176"/>
    </source>
</evidence>
<dbReference type="EMBL" id="PVTJ01000001">
    <property type="protein sequence ID" value="PRY62101.1"/>
    <property type="molecule type" value="Genomic_DNA"/>
</dbReference>
<feature type="domain" description="HTH araC/xylS-type" evidence="4">
    <location>
        <begin position="201"/>
        <end position="299"/>
    </location>
</feature>
<evidence type="ECO:0000256" key="3">
    <source>
        <dbReference type="ARBA" id="ARBA00023163"/>
    </source>
</evidence>
<dbReference type="GO" id="GO:0043565">
    <property type="term" value="F:sequence-specific DNA binding"/>
    <property type="evidence" value="ECO:0007669"/>
    <property type="project" value="InterPro"/>
</dbReference>
<evidence type="ECO:0000256" key="1">
    <source>
        <dbReference type="ARBA" id="ARBA00023015"/>
    </source>
</evidence>
<protein>
    <submittedName>
        <fullName evidence="5">AraC-like DNA-binding protein</fullName>
    </submittedName>
</protein>
<dbReference type="SUPFAM" id="SSF51215">
    <property type="entry name" value="Regulatory protein AraC"/>
    <property type="match status" value="1"/>
</dbReference>
<dbReference type="PROSITE" id="PS01124">
    <property type="entry name" value="HTH_ARAC_FAMILY_2"/>
    <property type="match status" value="1"/>
</dbReference>
<keyword evidence="1" id="KW-0805">Transcription regulation</keyword>
<organism evidence="5 6">
    <name type="scientific">Glycomyces artemisiae</name>
    <dbReference type="NCBI Taxonomy" id="1076443"/>
    <lineage>
        <taxon>Bacteria</taxon>
        <taxon>Bacillati</taxon>
        <taxon>Actinomycetota</taxon>
        <taxon>Actinomycetes</taxon>
        <taxon>Glycomycetales</taxon>
        <taxon>Glycomycetaceae</taxon>
        <taxon>Glycomyces</taxon>
    </lineage>
</organism>
<keyword evidence="3" id="KW-0804">Transcription</keyword>
<accession>A0A2T0UVZ7</accession>
<dbReference type="Proteomes" id="UP000238176">
    <property type="component" value="Unassembled WGS sequence"/>
</dbReference>
<evidence type="ECO:0000313" key="5">
    <source>
        <dbReference type="EMBL" id="PRY62101.1"/>
    </source>
</evidence>
<evidence type="ECO:0000259" key="4">
    <source>
        <dbReference type="PROSITE" id="PS01124"/>
    </source>
</evidence>
<evidence type="ECO:0000256" key="2">
    <source>
        <dbReference type="ARBA" id="ARBA00023125"/>
    </source>
</evidence>
<proteinExistence type="predicted"/>
<name>A0A2T0UVZ7_9ACTN</name>
<keyword evidence="2 5" id="KW-0238">DNA-binding</keyword>
<gene>
    <name evidence="5" type="ORF">B0I28_101428</name>
</gene>
<dbReference type="PANTHER" id="PTHR46796">
    <property type="entry name" value="HTH-TYPE TRANSCRIPTIONAL ACTIVATOR RHAS-RELATED"/>
    <property type="match status" value="1"/>
</dbReference>
<dbReference type="InterPro" id="IPR050204">
    <property type="entry name" value="AraC_XylS_family_regulators"/>
</dbReference>
<dbReference type="InterPro" id="IPR018060">
    <property type="entry name" value="HTH_AraC"/>
</dbReference>
<dbReference type="InterPro" id="IPR037923">
    <property type="entry name" value="HTH-like"/>
</dbReference>
<dbReference type="SMART" id="SM00342">
    <property type="entry name" value="HTH_ARAC"/>
    <property type="match status" value="1"/>
</dbReference>
<dbReference type="AlphaFoldDB" id="A0A2T0UVZ7"/>
<keyword evidence="6" id="KW-1185">Reference proteome</keyword>
<dbReference type="Gene3D" id="1.10.10.60">
    <property type="entry name" value="Homeodomain-like"/>
    <property type="match status" value="1"/>
</dbReference>